<gene>
    <name evidence="7" type="ORF">DdX_16542</name>
</gene>
<dbReference type="PANTHER" id="PTHR46671:SF7">
    <property type="entry name" value="CORE-2_I-BRANCHING ENZYME"/>
    <property type="match status" value="1"/>
</dbReference>
<sequence length="484" mass="56222">MAQFDDDTEECLLEVGNKSTKFRRRICPVSFRLFLKLSVFCLLFVIAAIYILSQAKSFGVTIPSALSSIYKTPPFKRHKNTEHLDCGRIMENDQEYIKQESSRRVAHVVDPNWPMSCRDIKARNYFPATPLSKEEQEFPIAFARAVYEDYNFLETELAAIYQPQNYYCYAIDKKASETFHNRIKSIASCFGNVYVTAHEWSMWGGHNMTFSHLECMDVLTKNGQKWKYLVLQQNYDVATKTNEELVQIYKWMQGANDVQIRNTKPERINHVNKSWTFEALKLFKNETRNLVQYNSRPAELDFAEGYVQSSLSREMVDFIVNDLNVTKMILQLEDSTFAVDEIFTQTLQATDALEAPGGFTHSCLDRGMAVHHWSRFHLWGVAGCHSKLQYHYLCVFGIEDLVPYFNNTNHLFHYKMVSTMDFGAIDCWHETLYNRTHFERGTHRLDSSAYLNHPLVRFQVEKKKNGVVDLSKFDCSTGNAPFLP</sequence>
<organism evidence="7 8">
    <name type="scientific">Ditylenchus destructor</name>
    <dbReference type="NCBI Taxonomy" id="166010"/>
    <lineage>
        <taxon>Eukaryota</taxon>
        <taxon>Metazoa</taxon>
        <taxon>Ecdysozoa</taxon>
        <taxon>Nematoda</taxon>
        <taxon>Chromadorea</taxon>
        <taxon>Rhabditida</taxon>
        <taxon>Tylenchina</taxon>
        <taxon>Tylenchomorpha</taxon>
        <taxon>Sphaerularioidea</taxon>
        <taxon>Anguinidae</taxon>
        <taxon>Anguininae</taxon>
        <taxon>Ditylenchus</taxon>
    </lineage>
</organism>
<keyword evidence="6" id="KW-1133">Transmembrane helix</keyword>
<evidence type="ECO:0000256" key="2">
    <source>
        <dbReference type="ARBA" id="ARBA00022676"/>
    </source>
</evidence>
<dbReference type="Proteomes" id="UP001201812">
    <property type="component" value="Unassembled WGS sequence"/>
</dbReference>
<evidence type="ECO:0000256" key="5">
    <source>
        <dbReference type="ARBA" id="ARBA00023180"/>
    </source>
</evidence>
<evidence type="ECO:0000256" key="4">
    <source>
        <dbReference type="ARBA" id="ARBA00023136"/>
    </source>
</evidence>
<name>A0AAD4R003_9BILA</name>
<keyword evidence="6" id="KW-0812">Transmembrane</keyword>
<evidence type="ECO:0000256" key="3">
    <source>
        <dbReference type="ARBA" id="ARBA00022679"/>
    </source>
</evidence>
<reference evidence="7" key="1">
    <citation type="submission" date="2022-01" db="EMBL/GenBank/DDBJ databases">
        <title>Genome Sequence Resource for Two Populations of Ditylenchus destructor, the Migratory Endoparasitic Phytonematode.</title>
        <authorList>
            <person name="Zhang H."/>
            <person name="Lin R."/>
            <person name="Xie B."/>
        </authorList>
    </citation>
    <scope>NUCLEOTIDE SEQUENCE</scope>
    <source>
        <strain evidence="7">BazhouSP</strain>
    </source>
</reference>
<keyword evidence="2" id="KW-0328">Glycosyltransferase</keyword>
<feature type="transmembrane region" description="Helical" evidence="6">
    <location>
        <begin position="33"/>
        <end position="52"/>
    </location>
</feature>
<dbReference type="EMBL" id="JAKKPZ010000136">
    <property type="protein sequence ID" value="KAI1700733.1"/>
    <property type="molecule type" value="Genomic_DNA"/>
</dbReference>
<keyword evidence="5" id="KW-0325">Glycoprotein</keyword>
<dbReference type="AlphaFoldDB" id="A0AAD4R003"/>
<evidence type="ECO:0000313" key="8">
    <source>
        <dbReference type="Proteomes" id="UP001201812"/>
    </source>
</evidence>
<evidence type="ECO:0000256" key="6">
    <source>
        <dbReference type="SAM" id="Phobius"/>
    </source>
</evidence>
<accession>A0AAD4R003</accession>
<proteinExistence type="predicted"/>
<keyword evidence="3" id="KW-0808">Transferase</keyword>
<dbReference type="GO" id="GO:0016020">
    <property type="term" value="C:membrane"/>
    <property type="evidence" value="ECO:0007669"/>
    <property type="project" value="UniProtKB-SubCell"/>
</dbReference>
<dbReference type="GO" id="GO:0016757">
    <property type="term" value="F:glycosyltransferase activity"/>
    <property type="evidence" value="ECO:0007669"/>
    <property type="project" value="UniProtKB-KW"/>
</dbReference>
<dbReference type="PANTHER" id="PTHR46671">
    <property type="entry name" value="PROTEIN CBG11221"/>
    <property type="match status" value="1"/>
</dbReference>
<comment type="subcellular location">
    <subcellularLocation>
        <location evidence="1">Membrane</location>
        <topology evidence="1">Single-pass type II membrane protein</topology>
    </subcellularLocation>
</comment>
<dbReference type="InterPro" id="IPR003406">
    <property type="entry name" value="Glyco_trans_14"/>
</dbReference>
<comment type="caution">
    <text evidence="7">The sequence shown here is derived from an EMBL/GenBank/DDBJ whole genome shotgun (WGS) entry which is preliminary data.</text>
</comment>
<keyword evidence="8" id="KW-1185">Reference proteome</keyword>
<evidence type="ECO:0000256" key="1">
    <source>
        <dbReference type="ARBA" id="ARBA00004606"/>
    </source>
</evidence>
<evidence type="ECO:0000313" key="7">
    <source>
        <dbReference type="EMBL" id="KAI1700733.1"/>
    </source>
</evidence>
<protein>
    <submittedName>
        <fullName evidence="7">Core-2/I-Branching enzyme domain-containing protein</fullName>
    </submittedName>
</protein>
<keyword evidence="4 6" id="KW-0472">Membrane</keyword>
<dbReference type="Pfam" id="PF02485">
    <property type="entry name" value="Branch"/>
    <property type="match status" value="1"/>
</dbReference>